<organism evidence="1 2">
    <name type="scientific">Hymenobacter koreensis</name>
    <dbReference type="NCBI Taxonomy" id="1084523"/>
    <lineage>
        <taxon>Bacteria</taxon>
        <taxon>Pseudomonadati</taxon>
        <taxon>Bacteroidota</taxon>
        <taxon>Cytophagia</taxon>
        <taxon>Cytophagales</taxon>
        <taxon>Hymenobacteraceae</taxon>
        <taxon>Hymenobacter</taxon>
    </lineage>
</organism>
<gene>
    <name evidence="1" type="ORF">GCM10023186_32140</name>
</gene>
<protein>
    <submittedName>
        <fullName evidence="1">Uncharacterized protein</fullName>
    </submittedName>
</protein>
<proteinExistence type="predicted"/>
<comment type="caution">
    <text evidence="1">The sequence shown here is derived from an EMBL/GenBank/DDBJ whole genome shotgun (WGS) entry which is preliminary data.</text>
</comment>
<keyword evidence="2" id="KW-1185">Reference proteome</keyword>
<evidence type="ECO:0000313" key="1">
    <source>
        <dbReference type="EMBL" id="GAA4386966.1"/>
    </source>
</evidence>
<sequence length="195" mass="22121">MVHLFKQLWGGKKPNEAWLPLQRTPAELGAYTQWVEKRTYLNWLGPYFKAYHYAKAGLPTGAGGLRAQLLHACGQRGAILLYDPSIGPDNFRHLFHLIRDRVLELGYHAACSDVRTRQHERYTETIAKHFLKPLPTSCPETGRCQQRFGTIAVDLVSINNLPGFIRVAANAIDDGMFCEAFTFEELMEAVFNVNE</sequence>
<reference evidence="2" key="1">
    <citation type="journal article" date="2019" name="Int. J. Syst. Evol. Microbiol.">
        <title>The Global Catalogue of Microorganisms (GCM) 10K type strain sequencing project: providing services to taxonomists for standard genome sequencing and annotation.</title>
        <authorList>
            <consortium name="The Broad Institute Genomics Platform"/>
            <consortium name="The Broad Institute Genome Sequencing Center for Infectious Disease"/>
            <person name="Wu L."/>
            <person name="Ma J."/>
        </authorList>
    </citation>
    <scope>NUCLEOTIDE SEQUENCE [LARGE SCALE GENOMIC DNA]</scope>
    <source>
        <strain evidence="2">JCM 17924</strain>
    </source>
</reference>
<dbReference type="Proteomes" id="UP001500454">
    <property type="component" value="Unassembled WGS sequence"/>
</dbReference>
<accession>A0ABP8J8R3</accession>
<dbReference type="EMBL" id="BAABHA010000010">
    <property type="protein sequence ID" value="GAA4386966.1"/>
    <property type="molecule type" value="Genomic_DNA"/>
</dbReference>
<name>A0ABP8J8R3_9BACT</name>
<evidence type="ECO:0000313" key="2">
    <source>
        <dbReference type="Proteomes" id="UP001500454"/>
    </source>
</evidence>
<dbReference type="RefSeq" id="WP_345225932.1">
    <property type="nucleotide sequence ID" value="NZ_BAABHA010000010.1"/>
</dbReference>